<gene>
    <name evidence="6" type="ORF">AMEX_G25224</name>
</gene>
<protein>
    <recommendedName>
        <fullName evidence="8">DUF4524 domain-containing protein</fullName>
    </recommendedName>
</protein>
<evidence type="ECO:0000313" key="6">
    <source>
        <dbReference type="EMBL" id="KAG9261639.1"/>
    </source>
</evidence>
<evidence type="ECO:0000256" key="1">
    <source>
        <dbReference type="SAM" id="MobiDB-lite"/>
    </source>
</evidence>
<dbReference type="Proteomes" id="UP000752171">
    <property type="component" value="Unassembled WGS sequence"/>
</dbReference>
<dbReference type="Pfam" id="PF22834">
    <property type="entry name" value="Polo_box_4"/>
    <property type="match status" value="1"/>
</dbReference>
<evidence type="ECO:0000259" key="2">
    <source>
        <dbReference type="Pfam" id="PF15016"/>
    </source>
</evidence>
<feature type="domain" description="C5orf34-like second" evidence="4">
    <location>
        <begin position="117"/>
        <end position="206"/>
    </location>
</feature>
<evidence type="ECO:0008006" key="8">
    <source>
        <dbReference type="Google" id="ProtNLM"/>
    </source>
</evidence>
<feature type="compositionally biased region" description="Low complexity" evidence="1">
    <location>
        <begin position="154"/>
        <end position="169"/>
    </location>
</feature>
<feature type="region of interest" description="Disordered" evidence="1">
    <location>
        <begin position="494"/>
        <end position="513"/>
    </location>
</feature>
<sequence>MAQVRFMVMYDDESLDVSLTDGSRLQVSPCGSEYLLEQAPPPHPLQERRRARHRTRFTISRHRDLLRDVLKFRNKYAAQPYLPEELIPKHLRQNLTSEVCEVAWPSADSSTLTRDSSGGVAVSSVDGHAQLTLSGCGQEFTAEFTCRSSRDQNRNQNQNHQCSSSTGVSDTDDTPTPAEFPAHTRVLQHHSRLHPPPAWTHPLYLALSQWEAQRAQCSDAVGQSGAAGKERELGHAHIPPSETVVKTRLPFPVPLTCPAPHQHRWRYGSGASDWSDLSASAELVRVVWCQGIIYRLIGGAVPVVEVSAADGSVIRSNGVLAEYFTHYRPSASTTVESVYYLSALPPDQPGQPYSIRTVLTRASRLLQCYKQASSTRTPIMPQCCWRTVEVKQCEVSVMSDVQVEGTGQFQALSDGTAHINFLDGVQVQMLWNTHTPAQDSVPLSVRAELCQLTLPDGQQHLLQVDGGGAYHRYLDVAGRWCNWVKQSYLSPNRDTAPLPEPAEPHTDQPMNSRSVLEELQKIRRFNFLLDHNPVLKPPTRPTLLSPQSSGPNPDPSDLPVTDTTISEALQKTSKTIQDINALLAQNH</sequence>
<reference evidence="6 7" key="1">
    <citation type="submission" date="2021-07" db="EMBL/GenBank/DDBJ databases">
        <authorList>
            <person name="Imarazene B."/>
            <person name="Zahm M."/>
            <person name="Klopp C."/>
            <person name="Cabau C."/>
            <person name="Beille S."/>
            <person name="Jouanno E."/>
            <person name="Castinel A."/>
            <person name="Lluch J."/>
            <person name="Gil L."/>
            <person name="Kuchtly C."/>
            <person name="Lopez Roques C."/>
            <person name="Donnadieu C."/>
            <person name="Parrinello H."/>
            <person name="Journot L."/>
            <person name="Du K."/>
            <person name="Schartl M."/>
            <person name="Retaux S."/>
            <person name="Guiguen Y."/>
        </authorList>
    </citation>
    <scope>NUCLEOTIDE SEQUENCE [LARGE SCALE GENOMIC DNA]</scope>
    <source>
        <strain evidence="6">Pach_M1</strain>
        <tissue evidence="6">Testis</tissue>
    </source>
</reference>
<feature type="domain" description="C5orf34-like C-terminal" evidence="2">
    <location>
        <begin position="396"/>
        <end position="483"/>
    </location>
</feature>
<dbReference type="EMBL" id="JAICCE010000022">
    <property type="protein sequence ID" value="KAG9261639.1"/>
    <property type="molecule type" value="Genomic_DNA"/>
</dbReference>
<feature type="compositionally biased region" description="Polar residues" evidence="1">
    <location>
        <begin position="542"/>
        <end position="551"/>
    </location>
</feature>
<feature type="region of interest" description="Disordered" evidence="1">
    <location>
        <begin position="531"/>
        <end position="561"/>
    </location>
</feature>
<dbReference type="InterPro" id="IPR027830">
    <property type="entry name" value="C5orf34-like_N"/>
</dbReference>
<dbReference type="Pfam" id="PF22833">
    <property type="entry name" value="C5orf34_2nd"/>
    <property type="match status" value="1"/>
</dbReference>
<evidence type="ECO:0000313" key="7">
    <source>
        <dbReference type="Proteomes" id="UP000752171"/>
    </source>
</evidence>
<dbReference type="Pfam" id="PF15016">
    <property type="entry name" value="C5orf34_C"/>
    <property type="match status" value="1"/>
</dbReference>
<feature type="domain" description="C5orf34-like N-terminal" evidence="3">
    <location>
        <begin position="7"/>
        <end position="74"/>
    </location>
</feature>
<dbReference type="PANTHER" id="PTHR34531:SF1">
    <property type="entry name" value="CHROMOSOME 5 OPEN READING FRAME 34"/>
    <property type="match status" value="1"/>
</dbReference>
<dbReference type="PANTHER" id="PTHR34531">
    <property type="entry name" value="ZGC:153352"/>
    <property type="match status" value="1"/>
</dbReference>
<evidence type="ECO:0000259" key="3">
    <source>
        <dbReference type="Pfam" id="PF15025"/>
    </source>
</evidence>
<accession>A0A8T2KSM7</accession>
<proteinExistence type="predicted"/>
<evidence type="ECO:0000259" key="5">
    <source>
        <dbReference type="Pfam" id="PF22834"/>
    </source>
</evidence>
<comment type="caution">
    <text evidence="6">The sequence shown here is derived from an EMBL/GenBank/DDBJ whole genome shotgun (WGS) entry which is preliminary data.</text>
</comment>
<dbReference type="Pfam" id="PF15025">
    <property type="entry name" value="C5orf34-like_N"/>
    <property type="match status" value="1"/>
</dbReference>
<name>A0A8T2KSM7_ASTMX</name>
<feature type="domain" description="C5orf34-like" evidence="5">
    <location>
        <begin position="284"/>
        <end position="366"/>
    </location>
</feature>
<dbReference type="AlphaFoldDB" id="A0A8T2KSM7"/>
<dbReference type="InterPro" id="IPR053900">
    <property type="entry name" value="C5orf34-like_dom"/>
</dbReference>
<dbReference type="InterPro" id="IPR053901">
    <property type="entry name" value="C5orf34-like"/>
</dbReference>
<dbReference type="InterPro" id="IPR053899">
    <property type="entry name" value="C5orf34-like_2nd"/>
</dbReference>
<organism evidence="6 7">
    <name type="scientific">Astyanax mexicanus</name>
    <name type="common">Blind cave fish</name>
    <name type="synonym">Astyanax fasciatus mexicanus</name>
    <dbReference type="NCBI Taxonomy" id="7994"/>
    <lineage>
        <taxon>Eukaryota</taxon>
        <taxon>Metazoa</taxon>
        <taxon>Chordata</taxon>
        <taxon>Craniata</taxon>
        <taxon>Vertebrata</taxon>
        <taxon>Euteleostomi</taxon>
        <taxon>Actinopterygii</taxon>
        <taxon>Neopterygii</taxon>
        <taxon>Teleostei</taxon>
        <taxon>Ostariophysi</taxon>
        <taxon>Characiformes</taxon>
        <taxon>Characoidei</taxon>
        <taxon>Acestrorhamphidae</taxon>
        <taxon>Acestrorhamphinae</taxon>
        <taxon>Astyanax</taxon>
    </lineage>
</organism>
<feature type="region of interest" description="Disordered" evidence="1">
    <location>
        <begin position="150"/>
        <end position="179"/>
    </location>
</feature>
<dbReference type="InterPro" id="IPR027865">
    <property type="entry name" value="C5orf34-like_C"/>
</dbReference>
<evidence type="ECO:0000259" key="4">
    <source>
        <dbReference type="Pfam" id="PF22833"/>
    </source>
</evidence>